<evidence type="ECO:0000313" key="1">
    <source>
        <dbReference type="EMBL" id="MQM25726.1"/>
    </source>
</evidence>
<organism evidence="1 2">
    <name type="scientific">Glycomyces albidus</name>
    <dbReference type="NCBI Taxonomy" id="2656774"/>
    <lineage>
        <taxon>Bacteria</taxon>
        <taxon>Bacillati</taxon>
        <taxon>Actinomycetota</taxon>
        <taxon>Actinomycetes</taxon>
        <taxon>Glycomycetales</taxon>
        <taxon>Glycomycetaceae</taxon>
        <taxon>Glycomyces</taxon>
    </lineage>
</organism>
<proteinExistence type="predicted"/>
<protein>
    <submittedName>
        <fullName evidence="1">Uncharacterized protein</fullName>
    </submittedName>
</protein>
<dbReference type="Proteomes" id="UP000477750">
    <property type="component" value="Unassembled WGS sequence"/>
</dbReference>
<evidence type="ECO:0000313" key="2">
    <source>
        <dbReference type="Proteomes" id="UP000477750"/>
    </source>
</evidence>
<dbReference type="RefSeq" id="WP_153024876.1">
    <property type="nucleotide sequence ID" value="NZ_WIAO01000008.1"/>
</dbReference>
<keyword evidence="2" id="KW-1185">Reference proteome</keyword>
<gene>
    <name evidence="1" type="ORF">GFD30_09110</name>
</gene>
<name>A0A6L5G7X9_9ACTN</name>
<sequence>MSTPAPGEPHEWKHAFTIVPLDGIGPEGLAALAEAVEARVAPNGRTPDRPHPGPAEFDHVQVDSVARLIDSLHGCTDAVVSLPPLVVVKSGGRLRAHRFTPEEAADPALTPAVLHSAADLIVLIDRLVAERALKEGPGRHRRP</sequence>
<dbReference type="EMBL" id="WIAO01000008">
    <property type="protein sequence ID" value="MQM25726.1"/>
    <property type="molecule type" value="Genomic_DNA"/>
</dbReference>
<reference evidence="1 2" key="1">
    <citation type="submission" date="2019-10" db="EMBL/GenBank/DDBJ databases">
        <title>Glycomyces albidus sp. nov., a novel actinomycete isolated from rhizosphere soil of wheat (Triticum aestivum L.).</title>
        <authorList>
            <person name="Qian L."/>
        </authorList>
    </citation>
    <scope>NUCLEOTIDE SEQUENCE [LARGE SCALE GENOMIC DNA]</scope>
    <source>
        <strain evidence="1 2">NEAU-7082</strain>
    </source>
</reference>
<dbReference type="AlphaFoldDB" id="A0A6L5G7X9"/>
<accession>A0A6L5G7X9</accession>
<comment type="caution">
    <text evidence="1">The sequence shown here is derived from an EMBL/GenBank/DDBJ whole genome shotgun (WGS) entry which is preliminary data.</text>
</comment>